<sequence length="191" mass="21311">MRSDTERNRRRLIRAAAYLVARRGRAVKMTDVAERAEVSTATAYRHFGSVEEIVAEFRTDVGRQLLEFSNAERATGVARLRAVCGEWVRLTVKHGGAMVHTRSEDGYLQRLRAGAGYLSAQAEALAEPISSATAELGFPDPGDIGLFLWNILFDPREIFDLRDTELLDDEQITERLTGAFLGALQGWSNRL</sequence>
<reference evidence="4 5" key="1">
    <citation type="journal article" date="2014" name="Int. J. Syst. Evol. Microbiol.">
        <title>Complete genome sequence of Corynebacterium casei LMG S-19264T (=DSM 44701T), isolated from a smear-ripened cheese.</title>
        <authorList>
            <consortium name="US DOE Joint Genome Institute (JGI-PGF)"/>
            <person name="Walter F."/>
            <person name="Albersmeier A."/>
            <person name="Kalinowski J."/>
            <person name="Ruckert C."/>
        </authorList>
    </citation>
    <scope>NUCLEOTIDE SEQUENCE [LARGE SCALE GENOMIC DNA]</scope>
    <source>
        <strain evidence="4 5">NBRC 112289</strain>
    </source>
</reference>
<evidence type="ECO:0000256" key="2">
    <source>
        <dbReference type="PROSITE-ProRule" id="PRU00335"/>
    </source>
</evidence>
<protein>
    <submittedName>
        <fullName evidence="4">TetR family transcriptional regulator</fullName>
    </submittedName>
</protein>
<dbReference type="InterPro" id="IPR009057">
    <property type="entry name" value="Homeodomain-like_sf"/>
</dbReference>
<evidence type="ECO:0000313" key="5">
    <source>
        <dbReference type="Proteomes" id="UP001157160"/>
    </source>
</evidence>
<dbReference type="Gene3D" id="1.10.357.10">
    <property type="entry name" value="Tetracycline Repressor, domain 2"/>
    <property type="match status" value="1"/>
</dbReference>
<dbReference type="PROSITE" id="PS50977">
    <property type="entry name" value="HTH_TETR_2"/>
    <property type="match status" value="1"/>
</dbReference>
<feature type="domain" description="HTH tetR-type" evidence="3">
    <location>
        <begin position="6"/>
        <end position="65"/>
    </location>
</feature>
<dbReference type="PRINTS" id="PR00455">
    <property type="entry name" value="HTHTETR"/>
</dbReference>
<dbReference type="Pfam" id="PF00440">
    <property type="entry name" value="TetR_N"/>
    <property type="match status" value="1"/>
</dbReference>
<evidence type="ECO:0000256" key="1">
    <source>
        <dbReference type="ARBA" id="ARBA00023125"/>
    </source>
</evidence>
<dbReference type="PANTHER" id="PTHR30055:SF209">
    <property type="entry name" value="POSSIBLE TRANSCRIPTIONAL REGULATORY PROTEIN (PROBABLY TETR-FAMILY)"/>
    <property type="match status" value="1"/>
</dbReference>
<dbReference type="InterPro" id="IPR050109">
    <property type="entry name" value="HTH-type_TetR-like_transc_reg"/>
</dbReference>
<name>A0AA37UGA8_9MICO</name>
<comment type="caution">
    <text evidence="4">The sequence shown here is derived from an EMBL/GenBank/DDBJ whole genome shotgun (WGS) entry which is preliminary data.</text>
</comment>
<dbReference type="AlphaFoldDB" id="A0AA37UGA8"/>
<organism evidence="4 5">
    <name type="scientific">Arenivirga flava</name>
    <dbReference type="NCBI Taxonomy" id="1930060"/>
    <lineage>
        <taxon>Bacteria</taxon>
        <taxon>Bacillati</taxon>
        <taxon>Actinomycetota</taxon>
        <taxon>Actinomycetes</taxon>
        <taxon>Micrococcales</taxon>
        <taxon>Microbacteriaceae</taxon>
        <taxon>Arenivirga</taxon>
    </lineage>
</organism>
<dbReference type="GO" id="GO:0000976">
    <property type="term" value="F:transcription cis-regulatory region binding"/>
    <property type="evidence" value="ECO:0007669"/>
    <property type="project" value="TreeGrafter"/>
</dbReference>
<proteinExistence type="predicted"/>
<dbReference type="GO" id="GO:0003700">
    <property type="term" value="F:DNA-binding transcription factor activity"/>
    <property type="evidence" value="ECO:0007669"/>
    <property type="project" value="TreeGrafter"/>
</dbReference>
<dbReference type="Proteomes" id="UP001157160">
    <property type="component" value="Unassembled WGS sequence"/>
</dbReference>
<evidence type="ECO:0000259" key="3">
    <source>
        <dbReference type="PROSITE" id="PS50977"/>
    </source>
</evidence>
<feature type="DNA-binding region" description="H-T-H motif" evidence="2">
    <location>
        <begin position="28"/>
        <end position="47"/>
    </location>
</feature>
<gene>
    <name evidence="4" type="ORF">GCM10025874_30820</name>
</gene>
<evidence type="ECO:0000313" key="4">
    <source>
        <dbReference type="EMBL" id="GMA29829.1"/>
    </source>
</evidence>
<dbReference type="InterPro" id="IPR001647">
    <property type="entry name" value="HTH_TetR"/>
</dbReference>
<accession>A0AA37UGA8</accession>
<dbReference type="PANTHER" id="PTHR30055">
    <property type="entry name" value="HTH-TYPE TRANSCRIPTIONAL REGULATOR RUTR"/>
    <property type="match status" value="1"/>
</dbReference>
<dbReference type="SUPFAM" id="SSF46689">
    <property type="entry name" value="Homeodomain-like"/>
    <property type="match status" value="1"/>
</dbReference>
<keyword evidence="5" id="KW-1185">Reference proteome</keyword>
<keyword evidence="1 2" id="KW-0238">DNA-binding</keyword>
<dbReference type="EMBL" id="BSUL01000001">
    <property type="protein sequence ID" value="GMA29829.1"/>
    <property type="molecule type" value="Genomic_DNA"/>
</dbReference>